<keyword evidence="2 5" id="KW-0547">Nucleotide-binding</keyword>
<evidence type="ECO:0000313" key="9">
    <source>
        <dbReference type="Proteomes" id="UP000647860"/>
    </source>
</evidence>
<gene>
    <name evidence="8" type="ORF">Vgi01_01440</name>
</gene>
<dbReference type="SUPFAM" id="SSF56112">
    <property type="entry name" value="Protein kinase-like (PK-like)"/>
    <property type="match status" value="2"/>
</dbReference>
<dbReference type="Proteomes" id="UP000647860">
    <property type="component" value="Unassembled WGS sequence"/>
</dbReference>
<dbReference type="PANTHER" id="PTHR43289">
    <property type="entry name" value="MITOGEN-ACTIVATED PROTEIN KINASE KINASE KINASE 20-RELATED"/>
    <property type="match status" value="1"/>
</dbReference>
<evidence type="ECO:0000259" key="7">
    <source>
        <dbReference type="PROSITE" id="PS50965"/>
    </source>
</evidence>
<evidence type="ECO:0000259" key="6">
    <source>
        <dbReference type="PROSITE" id="PS50011"/>
    </source>
</evidence>
<dbReference type="InterPro" id="IPR000719">
    <property type="entry name" value="Prot_kinase_dom"/>
</dbReference>
<feature type="domain" description="NERD" evidence="7">
    <location>
        <begin position="18"/>
        <end position="132"/>
    </location>
</feature>
<dbReference type="EMBL" id="BOPA01000002">
    <property type="protein sequence ID" value="GIJ13460.1"/>
    <property type="molecule type" value="Genomic_DNA"/>
</dbReference>
<evidence type="ECO:0000256" key="5">
    <source>
        <dbReference type="PROSITE-ProRule" id="PRU10141"/>
    </source>
</evidence>
<dbReference type="InterPro" id="IPR011528">
    <property type="entry name" value="NERD"/>
</dbReference>
<dbReference type="PROSITE" id="PS50965">
    <property type="entry name" value="NERD"/>
    <property type="match status" value="1"/>
</dbReference>
<organism evidence="8 9">
    <name type="scientific">Micromonospora gifhornensis</name>
    <dbReference type="NCBI Taxonomy" id="84594"/>
    <lineage>
        <taxon>Bacteria</taxon>
        <taxon>Bacillati</taxon>
        <taxon>Actinomycetota</taxon>
        <taxon>Actinomycetes</taxon>
        <taxon>Micromonosporales</taxon>
        <taxon>Micromonosporaceae</taxon>
        <taxon>Micromonospora</taxon>
    </lineage>
</organism>
<keyword evidence="1" id="KW-0808">Transferase</keyword>
<keyword evidence="4 5" id="KW-0067">ATP-binding</keyword>
<dbReference type="Gene3D" id="1.10.510.10">
    <property type="entry name" value="Transferase(Phosphotransferase) domain 1"/>
    <property type="match status" value="2"/>
</dbReference>
<keyword evidence="9" id="KW-1185">Reference proteome</keyword>
<dbReference type="PROSITE" id="PS00107">
    <property type="entry name" value="PROTEIN_KINASE_ATP"/>
    <property type="match status" value="1"/>
</dbReference>
<evidence type="ECO:0000313" key="8">
    <source>
        <dbReference type="EMBL" id="GIJ13460.1"/>
    </source>
</evidence>
<dbReference type="NCBIfam" id="NF033442">
    <property type="entry name" value="BREX_PglW"/>
    <property type="match status" value="1"/>
</dbReference>
<evidence type="ECO:0000256" key="3">
    <source>
        <dbReference type="ARBA" id="ARBA00022777"/>
    </source>
</evidence>
<dbReference type="Pfam" id="PF08378">
    <property type="entry name" value="NERD"/>
    <property type="match status" value="1"/>
</dbReference>
<protein>
    <submittedName>
        <fullName evidence="8">Protein kinase</fullName>
    </submittedName>
</protein>
<dbReference type="Pfam" id="PF00069">
    <property type="entry name" value="Pkinase"/>
    <property type="match status" value="2"/>
</dbReference>
<dbReference type="SMART" id="SM00220">
    <property type="entry name" value="S_TKc"/>
    <property type="match status" value="1"/>
</dbReference>
<feature type="binding site" evidence="5">
    <location>
        <position position="547"/>
    </location>
    <ligand>
        <name>ATP</name>
        <dbReference type="ChEBI" id="CHEBI:30616"/>
    </ligand>
</feature>
<sequence>MREDSPRWEQINASIHHEEQDGLRELASYLPDVDPFHVWANVEFVGTDGSINEVDALVLTPSGLYVLELKHWQGEIHGDGTQWVRRFNNHRLTPEDNPYILANRKAKRLASLIRYYARQQGRKDEAPYVGTAVFLHARNMNARGLDAIGRQHVYGLPGNDSDLPSIKELLLSAPRNPAHRVDAARARQIIELVRGAKIRPSVADRKIGQLLLHPKPFAEGLGWQDFLGGHVMDTALVRRVRFYLTSRAAEHEVPAIRRAAEREFRLLQGIHHPGVARAHDLVEHPWGPAVVFEHQKDWVRLDQWLLRRGNSLTLAQRLQLVQELAEIVDYAHSRRLAHRALSPRAVYVADPDGPRPTLVVTDWQTGGQLKGTTELTRLGPSSDPASLELFFDDEVRCYQAPEAENATALPGHQLDVFSLGAIAYRILAGSPPAASPEELVSAVRDSGLHLDAVVDGMPHTLVTLVYDATRGDPGQRISSVAAIRAGLEKVWEELTAPEPEPVTDPLSAHRGDVLDGGLEVKDRLGSGATAVALLVRRPGDADDTVLKVARDEQHEERLTAEARTLAGLKHPQVAALVDGPVRVGGRTALLLESAGRQTLAEELRGGRLALDLLERYGRDLLDIVNYLDGQGVWHRDLKPANLAARPRPKDKQPHLCVFDFSLSETPADRITAGTVGYLDPFLGPPRRLRYDAAAERFAAAVVLYEMATGTLPRWGDNANPAAIRDEVTLEASAFDPAVADRLVEFFRRALAREAAARFDTVDEMTDAWRAIFQQIPKAAPSGPAVPGLTREAPLAAAELTDRARSALERLGMVTVGDLLDAEPSVLTRAKGVPDATRKEILAKARALRTVVPAGTETAGTPDRPLAQGVEALCATLLPGPTSRNYRTLAVLLGQAPADDGTFLSWPAQKDVAGIVGRSQPQISKLLTAQAKVWWAEPALTAVRNEIVALLDARGGVMSAVELAEALMAARGSYTSGLKRLPQAIGLIRAAVEAELSTGGDARVAIQRLRPTGLVLVGREPDDPTSDVTAADFLDYVVALGGRAADLVGVDRSPQPRRTDDGDPLPTRQRAIEELRRLPVPSGLPPVADLRLLQLAAIGSNDRVDVNAQGQLYPVGMPAERALRLSTGTLIGQRLSERQLRDRVQSRFPRAEPLPGRPTLTTLLAKAEVPLTWLAQEGTFGPVTVLASVTGTRTGTSHAPLLKPNAVDEVGDRLAAAIDRHAFLAVQAPWRRLGPARRALLARLALTEVNVTAILLERLRSLGFPWEAIVAADNGLPQDADFRSLVDLVRHQVLPAVRAAIAAADGPVLLTEAAPLARYGQLELLQELADPTRPRPAARLLLVPTRRAESATLDGIPLPLTSPTNQSLYLADDWINTVDQPRTRAR</sequence>
<evidence type="ECO:0000256" key="2">
    <source>
        <dbReference type="ARBA" id="ARBA00022741"/>
    </source>
</evidence>
<dbReference type="InterPro" id="IPR011009">
    <property type="entry name" value="Kinase-like_dom_sf"/>
</dbReference>
<accession>A0ABQ4I6D9</accession>
<feature type="domain" description="Protein kinase" evidence="6">
    <location>
        <begin position="196"/>
        <end position="490"/>
    </location>
</feature>
<evidence type="ECO:0000256" key="4">
    <source>
        <dbReference type="ARBA" id="ARBA00022840"/>
    </source>
</evidence>
<name>A0ABQ4I6D9_9ACTN</name>
<reference evidence="8 9" key="1">
    <citation type="submission" date="2021-01" db="EMBL/GenBank/DDBJ databases">
        <title>Whole genome shotgun sequence of Verrucosispora gifhornensis NBRC 16317.</title>
        <authorList>
            <person name="Komaki H."/>
            <person name="Tamura T."/>
        </authorList>
    </citation>
    <scope>NUCLEOTIDE SEQUENCE [LARGE SCALE GENOMIC DNA]</scope>
    <source>
        <strain evidence="8 9">NBRC 16317</strain>
    </source>
</reference>
<proteinExistence type="predicted"/>
<evidence type="ECO:0000256" key="1">
    <source>
        <dbReference type="ARBA" id="ARBA00022679"/>
    </source>
</evidence>
<dbReference type="PROSITE" id="PS50011">
    <property type="entry name" value="PROTEIN_KINASE_DOM"/>
    <property type="match status" value="2"/>
</dbReference>
<dbReference type="InterPro" id="IPR017441">
    <property type="entry name" value="Protein_kinase_ATP_BS"/>
</dbReference>
<keyword evidence="3 8" id="KW-0418">Kinase</keyword>
<dbReference type="PANTHER" id="PTHR43289:SF34">
    <property type="entry name" value="SERINE_THREONINE-PROTEIN KINASE YBDM-RELATED"/>
    <property type="match status" value="1"/>
</dbReference>
<comment type="caution">
    <text evidence="8">The sequence shown here is derived from an EMBL/GenBank/DDBJ whole genome shotgun (WGS) entry which is preliminary data.</text>
</comment>
<feature type="domain" description="Protein kinase" evidence="6">
    <location>
        <begin position="518"/>
        <end position="769"/>
    </location>
</feature>
<dbReference type="InterPro" id="IPR049832">
    <property type="entry name" value="BREX_PglW"/>
</dbReference>
<dbReference type="GO" id="GO:0016301">
    <property type="term" value="F:kinase activity"/>
    <property type="evidence" value="ECO:0007669"/>
    <property type="project" value="UniProtKB-KW"/>
</dbReference>
<dbReference type="RefSeq" id="WP_204289840.1">
    <property type="nucleotide sequence ID" value="NZ_BAAAGZ010000051.1"/>
</dbReference>